<dbReference type="EMBL" id="RBID01000018">
    <property type="protein sequence ID" value="RKQ54756.1"/>
    <property type="molecule type" value="Genomic_DNA"/>
</dbReference>
<evidence type="ECO:0000259" key="5">
    <source>
        <dbReference type="Pfam" id="PF13407"/>
    </source>
</evidence>
<dbReference type="GO" id="GO:0030246">
    <property type="term" value="F:carbohydrate binding"/>
    <property type="evidence" value="ECO:0007669"/>
    <property type="project" value="UniProtKB-ARBA"/>
</dbReference>
<evidence type="ECO:0000313" key="6">
    <source>
        <dbReference type="EMBL" id="RKQ54756.1"/>
    </source>
</evidence>
<protein>
    <submittedName>
        <fullName evidence="6">Monosaccharide ABC transporter substrate-binding protein (CUT2 family)</fullName>
    </submittedName>
</protein>
<dbReference type="AlphaFoldDB" id="A0A495B1D4"/>
<dbReference type="Proteomes" id="UP000279384">
    <property type="component" value="Unassembled WGS sequence"/>
</dbReference>
<comment type="caution">
    <text evidence="6">The sequence shown here is derived from an EMBL/GenBank/DDBJ whole genome shotgun (WGS) entry which is preliminary data.</text>
</comment>
<evidence type="ECO:0000256" key="4">
    <source>
        <dbReference type="SAM" id="SignalP"/>
    </source>
</evidence>
<feature type="chain" id="PRO_5019838215" evidence="4">
    <location>
        <begin position="19"/>
        <end position="362"/>
    </location>
</feature>
<evidence type="ECO:0000256" key="2">
    <source>
        <dbReference type="ARBA" id="ARBA00007639"/>
    </source>
</evidence>
<dbReference type="PANTHER" id="PTHR46847">
    <property type="entry name" value="D-ALLOSE-BINDING PERIPLASMIC PROTEIN-RELATED"/>
    <property type="match status" value="1"/>
</dbReference>
<dbReference type="InterPro" id="IPR025997">
    <property type="entry name" value="SBP_2_dom"/>
</dbReference>
<dbReference type="GO" id="GO:0030313">
    <property type="term" value="C:cell envelope"/>
    <property type="evidence" value="ECO:0007669"/>
    <property type="project" value="UniProtKB-SubCell"/>
</dbReference>
<accession>A0A495B1D4</accession>
<name>A0A495B1D4_VOGIN</name>
<keyword evidence="3 4" id="KW-0732">Signal</keyword>
<dbReference type="PANTHER" id="PTHR46847:SF2">
    <property type="entry name" value="ABC TRANSPORTER SUGAR-BINDING PROTEIN"/>
    <property type="match status" value="1"/>
</dbReference>
<dbReference type="Pfam" id="PF13407">
    <property type="entry name" value="Peripla_BP_4"/>
    <property type="match status" value="1"/>
</dbReference>
<comment type="similarity">
    <text evidence="2">Belongs to the bacterial solute-binding protein 2 family.</text>
</comment>
<dbReference type="SUPFAM" id="SSF53822">
    <property type="entry name" value="Periplasmic binding protein-like I"/>
    <property type="match status" value="1"/>
</dbReference>
<comment type="subcellular location">
    <subcellularLocation>
        <location evidence="1">Cell envelope</location>
    </subcellularLocation>
</comment>
<organism evidence="6 7">
    <name type="scientific">Vogesella indigofera</name>
    <name type="common">Pseudomonas indigofera</name>
    <dbReference type="NCBI Taxonomy" id="45465"/>
    <lineage>
        <taxon>Bacteria</taxon>
        <taxon>Pseudomonadati</taxon>
        <taxon>Pseudomonadota</taxon>
        <taxon>Betaproteobacteria</taxon>
        <taxon>Neisseriales</taxon>
        <taxon>Chromobacteriaceae</taxon>
        <taxon>Vogesella</taxon>
    </lineage>
</organism>
<dbReference type="Gene3D" id="3.40.50.2300">
    <property type="match status" value="2"/>
</dbReference>
<dbReference type="RefSeq" id="WP_120811994.1">
    <property type="nucleotide sequence ID" value="NZ_RBID01000018.1"/>
</dbReference>
<evidence type="ECO:0000313" key="7">
    <source>
        <dbReference type="Proteomes" id="UP000279384"/>
    </source>
</evidence>
<reference evidence="6 7" key="1">
    <citation type="submission" date="2018-10" db="EMBL/GenBank/DDBJ databases">
        <title>Genomic Encyclopedia of Type Strains, Phase IV (KMG-IV): sequencing the most valuable type-strain genomes for metagenomic binning, comparative biology and taxonomic classification.</title>
        <authorList>
            <person name="Goeker M."/>
        </authorList>
    </citation>
    <scope>NUCLEOTIDE SEQUENCE [LARGE SCALE GENOMIC DNA]</scope>
    <source>
        <strain evidence="6 7">DSM 3303</strain>
    </source>
</reference>
<sequence>MRRMLALLLCCLSLPAMALSVTFINPGKHDEVYWLTATRAMEAAASDLGIRLQVLYAEREHPRVLALARQIIAQPAAQRPDYVVFSNDYGTAPELLRLFEAAGIHSFMAFSGRDDQPGQPAIGLPRMHFRHWLGSLEPRAEDAGYLTARALIERGRRAGLPRINGKLPLLAIGGDRSTPSSLLRSEGMRRAVTEAGDVVLLQEVYAGWNQQRAQEQGGWLFRRYPQARLLWAGNDLMAFGAMDAWRRRGGTPGKDAFFSGINTSAQALAALRDDSLSVLAGGHFIAGAWSLVMLYDYHHGRDFGDEGLELVRPMFTLFNDHSAAQFMQRYGKLDFSRVDFRRYSKQHNPGLRRYNFDFRQLL</sequence>
<feature type="signal peptide" evidence="4">
    <location>
        <begin position="1"/>
        <end position="18"/>
    </location>
</feature>
<dbReference type="CDD" id="cd06324">
    <property type="entry name" value="PBP1_ABC_sugar_binding-like"/>
    <property type="match status" value="1"/>
</dbReference>
<proteinExistence type="inferred from homology"/>
<evidence type="ECO:0000256" key="1">
    <source>
        <dbReference type="ARBA" id="ARBA00004196"/>
    </source>
</evidence>
<feature type="domain" description="Periplasmic binding protein" evidence="5">
    <location>
        <begin position="22"/>
        <end position="297"/>
    </location>
</feature>
<gene>
    <name evidence="6" type="ORF">C8E02_3017</name>
</gene>
<evidence type="ECO:0000256" key="3">
    <source>
        <dbReference type="ARBA" id="ARBA00022729"/>
    </source>
</evidence>
<dbReference type="InterPro" id="IPR028082">
    <property type="entry name" value="Peripla_BP_I"/>
</dbReference>